<accession>A0AAV5D9L7</accession>
<dbReference type="GO" id="GO:0003723">
    <property type="term" value="F:RNA binding"/>
    <property type="evidence" value="ECO:0007669"/>
    <property type="project" value="InterPro"/>
</dbReference>
<dbReference type="InterPro" id="IPR011990">
    <property type="entry name" value="TPR-like_helical_dom_sf"/>
</dbReference>
<proteinExistence type="predicted"/>
<protein>
    <recommendedName>
        <fullName evidence="3">Pentatricopeptide repeat-containing protein</fullName>
    </recommendedName>
</protein>
<keyword evidence="2" id="KW-1185">Reference proteome</keyword>
<comment type="caution">
    <text evidence="1">The sequence shown here is derived from an EMBL/GenBank/DDBJ whole genome shotgun (WGS) entry which is preliminary data.</text>
</comment>
<evidence type="ECO:0000313" key="2">
    <source>
        <dbReference type="Proteomes" id="UP001054889"/>
    </source>
</evidence>
<organism evidence="1 2">
    <name type="scientific">Eleusine coracana subsp. coracana</name>
    <dbReference type="NCBI Taxonomy" id="191504"/>
    <lineage>
        <taxon>Eukaryota</taxon>
        <taxon>Viridiplantae</taxon>
        <taxon>Streptophyta</taxon>
        <taxon>Embryophyta</taxon>
        <taxon>Tracheophyta</taxon>
        <taxon>Spermatophyta</taxon>
        <taxon>Magnoliopsida</taxon>
        <taxon>Liliopsida</taxon>
        <taxon>Poales</taxon>
        <taxon>Poaceae</taxon>
        <taxon>PACMAD clade</taxon>
        <taxon>Chloridoideae</taxon>
        <taxon>Cynodonteae</taxon>
        <taxon>Eleusininae</taxon>
        <taxon>Eleusine</taxon>
    </lineage>
</organism>
<evidence type="ECO:0000313" key="1">
    <source>
        <dbReference type="EMBL" id="GJN06730.1"/>
    </source>
</evidence>
<dbReference type="InterPro" id="IPR046960">
    <property type="entry name" value="PPR_At4g14850-like_plant"/>
</dbReference>
<sequence length="248" mass="26260">MAPPTADHLSALLRRCAAARALAAGLQIHARALVSGLLPHATLEADLVLVYCRCGALRRARQVFDGTPSPSMHAYNVLLAASRPGAALEILAGILASELRPDRYTVPAVLRACAELPDAALGSAMHGFSLRLGLFPNVVGSGALLGMPGEDRAAGWRRQGVRRDAPEGCRRVELLGYRLCACWEGSRSPGVFWEGQIEAANMARDLRAVPTAKRAECLCQGRGADEGEAGPWPDGAVRWSTCMQSAGV</sequence>
<dbReference type="EMBL" id="BQKI01000013">
    <property type="protein sequence ID" value="GJN06730.1"/>
    <property type="molecule type" value="Genomic_DNA"/>
</dbReference>
<dbReference type="PANTHER" id="PTHR47926:SF516">
    <property type="entry name" value="SMK1"/>
    <property type="match status" value="1"/>
</dbReference>
<dbReference type="Gene3D" id="1.25.40.10">
    <property type="entry name" value="Tetratricopeptide repeat domain"/>
    <property type="match status" value="1"/>
</dbReference>
<name>A0AAV5D9L7_ELECO</name>
<reference evidence="1" key="1">
    <citation type="journal article" date="2018" name="DNA Res.">
        <title>Multiple hybrid de novo genome assembly of finger millet, an orphan allotetraploid crop.</title>
        <authorList>
            <person name="Hatakeyama M."/>
            <person name="Aluri S."/>
            <person name="Balachadran M.T."/>
            <person name="Sivarajan S.R."/>
            <person name="Patrignani A."/>
            <person name="Gruter S."/>
            <person name="Poveda L."/>
            <person name="Shimizu-Inatsugi R."/>
            <person name="Baeten J."/>
            <person name="Francoijs K.J."/>
            <person name="Nataraja K.N."/>
            <person name="Reddy Y.A.N."/>
            <person name="Phadnis S."/>
            <person name="Ravikumar R.L."/>
            <person name="Schlapbach R."/>
            <person name="Sreeman S.M."/>
            <person name="Shimizu K.K."/>
        </authorList>
    </citation>
    <scope>NUCLEOTIDE SEQUENCE</scope>
</reference>
<evidence type="ECO:0008006" key="3">
    <source>
        <dbReference type="Google" id="ProtNLM"/>
    </source>
</evidence>
<reference evidence="1" key="2">
    <citation type="submission" date="2021-12" db="EMBL/GenBank/DDBJ databases">
        <title>Resequencing data analysis of finger millet.</title>
        <authorList>
            <person name="Hatakeyama M."/>
            <person name="Aluri S."/>
            <person name="Balachadran M.T."/>
            <person name="Sivarajan S.R."/>
            <person name="Poveda L."/>
            <person name="Shimizu-Inatsugi R."/>
            <person name="Schlapbach R."/>
            <person name="Sreeman S.M."/>
            <person name="Shimizu K.K."/>
        </authorList>
    </citation>
    <scope>NUCLEOTIDE SEQUENCE</scope>
</reference>
<dbReference type="Proteomes" id="UP001054889">
    <property type="component" value="Unassembled WGS sequence"/>
</dbReference>
<dbReference type="AlphaFoldDB" id="A0AAV5D9L7"/>
<dbReference type="PANTHER" id="PTHR47926">
    <property type="entry name" value="PENTATRICOPEPTIDE REPEAT-CONTAINING PROTEIN"/>
    <property type="match status" value="1"/>
</dbReference>
<dbReference type="GO" id="GO:0009451">
    <property type="term" value="P:RNA modification"/>
    <property type="evidence" value="ECO:0007669"/>
    <property type="project" value="InterPro"/>
</dbReference>
<gene>
    <name evidence="1" type="primary">ga24486</name>
    <name evidence="1" type="ORF">PR202_ga24486</name>
</gene>